<organism evidence="2 3">
    <name type="scientific">Actinoallomurus iriomotensis</name>
    <dbReference type="NCBI Taxonomy" id="478107"/>
    <lineage>
        <taxon>Bacteria</taxon>
        <taxon>Bacillati</taxon>
        <taxon>Actinomycetota</taxon>
        <taxon>Actinomycetes</taxon>
        <taxon>Streptosporangiales</taxon>
        <taxon>Thermomonosporaceae</taxon>
        <taxon>Actinoallomurus</taxon>
    </lineage>
</organism>
<evidence type="ECO:0000313" key="2">
    <source>
        <dbReference type="EMBL" id="GLY88121.1"/>
    </source>
</evidence>
<reference evidence="2" key="1">
    <citation type="submission" date="2023-03" db="EMBL/GenBank/DDBJ databases">
        <title>Actinoallomurus iriomotensis NBRC 103684.</title>
        <authorList>
            <person name="Ichikawa N."/>
            <person name="Sato H."/>
            <person name="Tonouchi N."/>
        </authorList>
    </citation>
    <scope>NUCLEOTIDE SEQUENCE</scope>
    <source>
        <strain evidence="2">NBRC 103684</strain>
    </source>
</reference>
<accession>A0A9W6S3W7</accession>
<dbReference type="EMBL" id="BSTK01000009">
    <property type="protein sequence ID" value="GLY88121.1"/>
    <property type="molecule type" value="Genomic_DNA"/>
</dbReference>
<keyword evidence="1" id="KW-0472">Membrane</keyword>
<comment type="caution">
    <text evidence="2">The sequence shown here is derived from an EMBL/GenBank/DDBJ whole genome shotgun (WGS) entry which is preliminary data.</text>
</comment>
<protein>
    <submittedName>
        <fullName evidence="2">Uncharacterized protein</fullName>
    </submittedName>
</protein>
<dbReference type="AlphaFoldDB" id="A0A9W6S3W7"/>
<gene>
    <name evidence="2" type="ORF">Airi02_060500</name>
</gene>
<keyword evidence="1" id="KW-1133">Transmembrane helix</keyword>
<keyword evidence="1" id="KW-0812">Transmembrane</keyword>
<proteinExistence type="predicted"/>
<dbReference type="Proteomes" id="UP001165074">
    <property type="component" value="Unassembled WGS sequence"/>
</dbReference>
<evidence type="ECO:0000256" key="1">
    <source>
        <dbReference type="SAM" id="Phobius"/>
    </source>
</evidence>
<sequence length="155" mass="16671">MKTSPAANGVSIPAASHRRKLTERLIAGRRMMAGGLLVTLPGVSEVAFYIADRSTASSLLIPVLLTSSSITTAVVLMYRSRQETRRKEIEWHRTNVLADALAARIGDVHLFAADLSCEESLAEAERVRDSARHLVDGSGVALLSQLAAETADEDT</sequence>
<keyword evidence="3" id="KW-1185">Reference proteome</keyword>
<feature type="transmembrane region" description="Helical" evidence="1">
    <location>
        <begin position="57"/>
        <end position="78"/>
    </location>
</feature>
<feature type="transmembrane region" description="Helical" evidence="1">
    <location>
        <begin position="31"/>
        <end position="51"/>
    </location>
</feature>
<name>A0A9W6S3W7_9ACTN</name>
<evidence type="ECO:0000313" key="3">
    <source>
        <dbReference type="Proteomes" id="UP001165074"/>
    </source>
</evidence>